<dbReference type="GO" id="GO:0000166">
    <property type="term" value="F:nucleotide binding"/>
    <property type="evidence" value="ECO:0007669"/>
    <property type="project" value="UniProtKB-KW"/>
</dbReference>
<evidence type="ECO:0000313" key="6">
    <source>
        <dbReference type="Proteomes" id="UP000327013"/>
    </source>
</evidence>
<sequence length="105" mass="11834">MAEIAYGIIGSVIETLGSDAYQEFCLAWGFKSDLKKLEHSMSIIKEVLLDVEKKQASDSLLRLWIGQLNDVLHDAEDVLDEIEYQALRKQAVATYGSTSTKREVR</sequence>
<organism evidence="5 6">
    <name type="scientific">Carpinus fangiana</name>
    <dbReference type="NCBI Taxonomy" id="176857"/>
    <lineage>
        <taxon>Eukaryota</taxon>
        <taxon>Viridiplantae</taxon>
        <taxon>Streptophyta</taxon>
        <taxon>Embryophyta</taxon>
        <taxon>Tracheophyta</taxon>
        <taxon>Spermatophyta</taxon>
        <taxon>Magnoliopsida</taxon>
        <taxon>eudicotyledons</taxon>
        <taxon>Gunneridae</taxon>
        <taxon>Pentapetalae</taxon>
        <taxon>rosids</taxon>
        <taxon>fabids</taxon>
        <taxon>Fagales</taxon>
        <taxon>Betulaceae</taxon>
        <taxon>Carpinus</taxon>
    </lineage>
</organism>
<evidence type="ECO:0000313" key="5">
    <source>
        <dbReference type="EMBL" id="KAE8098755.1"/>
    </source>
</evidence>
<keyword evidence="3" id="KW-0611">Plant defense</keyword>
<reference evidence="5 6" key="1">
    <citation type="submission" date="2019-06" db="EMBL/GenBank/DDBJ databases">
        <title>A chromosomal-level reference genome of Carpinus fangiana (Coryloideae, Betulaceae).</title>
        <authorList>
            <person name="Yang X."/>
            <person name="Wang Z."/>
            <person name="Zhang L."/>
            <person name="Hao G."/>
            <person name="Liu J."/>
            <person name="Yang Y."/>
        </authorList>
    </citation>
    <scope>NUCLEOTIDE SEQUENCE [LARGE SCALE GENOMIC DNA]</scope>
    <source>
        <strain evidence="5">Cfa_2016G</strain>
        <tissue evidence="5">Leaf</tissue>
    </source>
</reference>
<dbReference type="AlphaFoldDB" id="A0A5N6RJ09"/>
<proteinExistence type="predicted"/>
<dbReference type="Gene3D" id="1.20.5.4130">
    <property type="match status" value="1"/>
</dbReference>
<keyword evidence="1" id="KW-0677">Repeat</keyword>
<dbReference type="GO" id="GO:0006952">
    <property type="term" value="P:defense response"/>
    <property type="evidence" value="ECO:0007669"/>
    <property type="project" value="UniProtKB-KW"/>
</dbReference>
<name>A0A5N6RJ09_9ROSI</name>
<feature type="domain" description="Disease resistance N-terminal" evidence="4">
    <location>
        <begin position="9"/>
        <end position="97"/>
    </location>
</feature>
<dbReference type="EMBL" id="CM017327">
    <property type="protein sequence ID" value="KAE8098755.1"/>
    <property type="molecule type" value="Genomic_DNA"/>
</dbReference>
<evidence type="ECO:0000256" key="2">
    <source>
        <dbReference type="ARBA" id="ARBA00022741"/>
    </source>
</evidence>
<accession>A0A5N6RJ09</accession>
<keyword evidence="6" id="KW-1185">Reference proteome</keyword>
<evidence type="ECO:0000259" key="4">
    <source>
        <dbReference type="Pfam" id="PF18052"/>
    </source>
</evidence>
<gene>
    <name evidence="5" type="ORF">FH972_016794</name>
</gene>
<protein>
    <recommendedName>
        <fullName evidence="4">Disease resistance N-terminal domain-containing protein</fullName>
    </recommendedName>
</protein>
<evidence type="ECO:0000256" key="1">
    <source>
        <dbReference type="ARBA" id="ARBA00022737"/>
    </source>
</evidence>
<dbReference type="OrthoDB" id="2018467at2759"/>
<dbReference type="Pfam" id="PF18052">
    <property type="entry name" value="Rx_N"/>
    <property type="match status" value="1"/>
</dbReference>
<dbReference type="InterPro" id="IPR041118">
    <property type="entry name" value="Rx_N"/>
</dbReference>
<keyword evidence="2" id="KW-0547">Nucleotide-binding</keyword>
<dbReference type="Proteomes" id="UP000327013">
    <property type="component" value="Chromosome 7"/>
</dbReference>
<evidence type="ECO:0000256" key="3">
    <source>
        <dbReference type="ARBA" id="ARBA00022821"/>
    </source>
</evidence>